<name>A0ACC1ST55_9HYPO</name>
<evidence type="ECO:0000313" key="2">
    <source>
        <dbReference type="Proteomes" id="UP001148629"/>
    </source>
</evidence>
<proteinExistence type="predicted"/>
<dbReference type="EMBL" id="JANRMS010000131">
    <property type="protein sequence ID" value="KAJ3545958.1"/>
    <property type="molecule type" value="Genomic_DNA"/>
</dbReference>
<comment type="caution">
    <text evidence="1">The sequence shown here is derived from an EMBL/GenBank/DDBJ whole genome shotgun (WGS) entry which is preliminary data.</text>
</comment>
<keyword evidence="2" id="KW-1185">Reference proteome</keyword>
<evidence type="ECO:0000313" key="1">
    <source>
        <dbReference type="EMBL" id="KAJ3545958.1"/>
    </source>
</evidence>
<accession>A0ACC1ST55</accession>
<sequence length="290" mass="31811">MATRSKHYFLAPTGNPPEGPIRLGNIVSVPRLVDDPINEDYVPPSAVPMSIFEHNEPNYKVNISINKNSGIGIWASFLQVLGLGVDVIIEGSNEDSEQWACENLQTISFIPKLEYITKCLEDEGVQNYMRVNKPWLGSSKLYMVTGIKVAYGAASTVRYARGRGLNLHFGTDMSALGVPVSFGPQVGRSSTVSVEQSQDGAEPFVFAFRLRRIKISGKGDDIRHEKYDKGALLSIRKDESDQSESRVEVVVQGLEDDDAEGSEFRLDSKDAMDEVSTDAATCRVAASEEG</sequence>
<dbReference type="Proteomes" id="UP001148629">
    <property type="component" value="Unassembled WGS sequence"/>
</dbReference>
<protein>
    <submittedName>
        <fullName evidence="1">Uncharacterized protein</fullName>
    </submittedName>
</protein>
<reference evidence="1" key="1">
    <citation type="submission" date="2022-08" db="EMBL/GenBank/DDBJ databases">
        <title>Genome Sequence of Fusarium decemcellulare.</title>
        <authorList>
            <person name="Buettner E."/>
        </authorList>
    </citation>
    <scope>NUCLEOTIDE SEQUENCE</scope>
    <source>
        <strain evidence="1">Babe19</strain>
    </source>
</reference>
<gene>
    <name evidence="1" type="ORF">NM208_g2251</name>
</gene>
<organism evidence="1 2">
    <name type="scientific">Fusarium decemcellulare</name>
    <dbReference type="NCBI Taxonomy" id="57161"/>
    <lineage>
        <taxon>Eukaryota</taxon>
        <taxon>Fungi</taxon>
        <taxon>Dikarya</taxon>
        <taxon>Ascomycota</taxon>
        <taxon>Pezizomycotina</taxon>
        <taxon>Sordariomycetes</taxon>
        <taxon>Hypocreomycetidae</taxon>
        <taxon>Hypocreales</taxon>
        <taxon>Nectriaceae</taxon>
        <taxon>Fusarium</taxon>
        <taxon>Fusarium decemcellulare species complex</taxon>
    </lineage>
</organism>